<evidence type="ECO:0000256" key="13">
    <source>
        <dbReference type="SAM" id="Phobius"/>
    </source>
</evidence>
<evidence type="ECO:0000313" key="16">
    <source>
        <dbReference type="Proteomes" id="UP000184222"/>
    </source>
</evidence>
<evidence type="ECO:0000256" key="2">
    <source>
        <dbReference type="ARBA" id="ARBA00004141"/>
    </source>
</evidence>
<evidence type="ECO:0000256" key="8">
    <source>
        <dbReference type="ARBA" id="ARBA00022777"/>
    </source>
</evidence>
<organism evidence="15 16">
    <name type="scientific">Francisella uliginis</name>
    <dbReference type="NCBI Taxonomy" id="573570"/>
    <lineage>
        <taxon>Bacteria</taxon>
        <taxon>Pseudomonadati</taxon>
        <taxon>Pseudomonadota</taxon>
        <taxon>Gammaproteobacteria</taxon>
        <taxon>Thiotrichales</taxon>
        <taxon>Francisellaceae</taxon>
        <taxon>Francisella</taxon>
    </lineage>
</organism>
<dbReference type="SUPFAM" id="SSF55874">
    <property type="entry name" value="ATPase domain of HSP90 chaperone/DNA topoisomerase II/histidine kinase"/>
    <property type="match status" value="1"/>
</dbReference>
<dbReference type="GO" id="GO:0005886">
    <property type="term" value="C:plasma membrane"/>
    <property type="evidence" value="ECO:0007669"/>
    <property type="project" value="TreeGrafter"/>
</dbReference>
<dbReference type="KEGG" id="frx:F7310_09800"/>
<evidence type="ECO:0000256" key="5">
    <source>
        <dbReference type="ARBA" id="ARBA00022679"/>
    </source>
</evidence>
<keyword evidence="9" id="KW-0067">ATP-binding</keyword>
<evidence type="ECO:0000256" key="11">
    <source>
        <dbReference type="ARBA" id="ARBA00023012"/>
    </source>
</evidence>
<dbReference type="Gene3D" id="3.40.50.300">
    <property type="entry name" value="P-loop containing nucleotide triphosphate hydrolases"/>
    <property type="match status" value="1"/>
</dbReference>
<feature type="transmembrane region" description="Helical" evidence="13">
    <location>
        <begin position="466"/>
        <end position="488"/>
    </location>
</feature>
<dbReference type="CDD" id="cd00082">
    <property type="entry name" value="HisKA"/>
    <property type="match status" value="1"/>
</dbReference>
<protein>
    <recommendedName>
        <fullName evidence="3">histidine kinase</fullName>
        <ecNumber evidence="3">2.7.13.3</ecNumber>
    </recommendedName>
</protein>
<accession>A0A1L4BUV8</accession>
<evidence type="ECO:0000259" key="14">
    <source>
        <dbReference type="PROSITE" id="PS50109"/>
    </source>
</evidence>
<dbReference type="GO" id="GO:0005737">
    <property type="term" value="C:cytoplasm"/>
    <property type="evidence" value="ECO:0007669"/>
    <property type="project" value="UniProtKB-ARBA"/>
</dbReference>
<keyword evidence="11" id="KW-0902">Two-component regulatory system</keyword>
<evidence type="ECO:0000256" key="3">
    <source>
        <dbReference type="ARBA" id="ARBA00012438"/>
    </source>
</evidence>
<dbReference type="InterPro" id="IPR036097">
    <property type="entry name" value="HisK_dim/P_sf"/>
</dbReference>
<dbReference type="GO" id="GO:0005524">
    <property type="term" value="F:ATP binding"/>
    <property type="evidence" value="ECO:0007669"/>
    <property type="project" value="UniProtKB-KW"/>
</dbReference>
<evidence type="ECO:0000256" key="10">
    <source>
        <dbReference type="ARBA" id="ARBA00022989"/>
    </source>
</evidence>
<keyword evidence="7" id="KW-0547">Nucleotide-binding</keyword>
<evidence type="ECO:0000256" key="4">
    <source>
        <dbReference type="ARBA" id="ARBA00022553"/>
    </source>
</evidence>
<dbReference type="InterPro" id="IPR052023">
    <property type="entry name" value="Histidine_kinase_KdpD"/>
</dbReference>
<keyword evidence="8 15" id="KW-0418">Kinase</keyword>
<dbReference type="InterPro" id="IPR003594">
    <property type="entry name" value="HATPase_dom"/>
</dbReference>
<dbReference type="AlphaFoldDB" id="A0A1L4BUV8"/>
<dbReference type="SUPFAM" id="SSF52540">
    <property type="entry name" value="P-loop containing nucleoside triphosphate hydrolases"/>
    <property type="match status" value="1"/>
</dbReference>
<dbReference type="STRING" id="573570.F7310_09800"/>
<dbReference type="PROSITE" id="PS50109">
    <property type="entry name" value="HIS_KIN"/>
    <property type="match status" value="1"/>
</dbReference>
<dbReference type="InterPro" id="IPR029016">
    <property type="entry name" value="GAF-like_dom_sf"/>
</dbReference>
<evidence type="ECO:0000256" key="9">
    <source>
        <dbReference type="ARBA" id="ARBA00022840"/>
    </source>
</evidence>
<keyword evidence="5" id="KW-0808">Transferase</keyword>
<keyword evidence="16" id="KW-1185">Reference proteome</keyword>
<feature type="domain" description="Histidine kinase" evidence="14">
    <location>
        <begin position="670"/>
        <end position="889"/>
    </location>
</feature>
<feature type="transmembrane region" description="Helical" evidence="13">
    <location>
        <begin position="441"/>
        <end position="460"/>
    </location>
</feature>
<proteinExistence type="predicted"/>
<keyword evidence="10 13" id="KW-1133">Transmembrane helix</keyword>
<dbReference type="PANTHER" id="PTHR45569:SF1">
    <property type="entry name" value="SENSOR PROTEIN KDPD"/>
    <property type="match status" value="1"/>
</dbReference>
<feature type="transmembrane region" description="Helical" evidence="13">
    <location>
        <begin position="408"/>
        <end position="434"/>
    </location>
</feature>
<evidence type="ECO:0000256" key="12">
    <source>
        <dbReference type="ARBA" id="ARBA00023136"/>
    </source>
</evidence>
<name>A0A1L4BUV8_9GAMM</name>
<dbReference type="SMART" id="SM00387">
    <property type="entry name" value="HATPase_c"/>
    <property type="match status" value="1"/>
</dbReference>
<dbReference type="FunFam" id="3.40.50.300:FF:000483">
    <property type="entry name" value="Sensor histidine kinase KdpD"/>
    <property type="match status" value="1"/>
</dbReference>
<sequence>MDNKQKVDALLNLANKSQESKKGKLKIFLGYAPGVGKSYAMLNNAKSLQRDNKDVVVGLLVTHGRAETQALLDGLEVMPLKKINYRGKVFEELDLDAIKARKPDVVIIDELPHTNFATSRNKKRYIDIEELLDEGISVYTAINIQHIASLSYEVTQITQANVNEIVPNDFIQSADELVVVDISPEELIKRLKQGKVYKSDAIDRALERYFQYTNLTILRDYTFRMAANHVGQDIQQYRKLYQNGSAIATSPYVLVCCGYDEATPSLLRKGKLLATTLNARLMAVFVQKPNKIATKLSFGVIRRYKMLASSLGYSIDHILGDRVSDGILEYANSIGATDLVIGKSIRPKWKDKLFGSVVYDIIRNNNGMQIHIVSINKKDHKLEVATKTKKNKFKDLFVDTLKSAVITAFAGVIIFFSLDFAGLVSQTLCFLIVIAACAYRYGLVSSIVTSLVGFFLYTYLYLEPNFVLHISSLAELITLAIFMVIVVSSSQVILRTKRAFTLLKERENNISILYRFTKMFNEKNLDKDLRSIFLQALEEYFKCDFVFLSVSGSELDSAAFPQHPNFNQKELAAAKWSFKYKVSCGKGTNTFAGLNWAIEPLVIENRVLGVIAIYLKSEETIERIVSDSVLLSNMLSHISHLLLKRSLEKEEKRSLLLDEQRKLQKSMLSSVSHDLKTPLASIMGALSSVKSFRDSFSQEQQDEMLDLALTESKRLDNYIDNIVQMLKVDSGKLSLKIQSVNSNIFLDEIKGICSRVYAAQKFKFIAPKESFEIEMDPILFQQVILNLVDNAVKFTADFEKEIVISLKRKNDNCCLFEVADQGMGLSEFDLEKIFTIFHRIEKKDSYTHGNGLGLAICKGIVSAHNGKIQAYSDGEGKGSVLKIILSLVSNIKDN</sequence>
<comment type="catalytic activity">
    <reaction evidence="1">
        <text>ATP + protein L-histidine = ADP + protein N-phospho-L-histidine.</text>
        <dbReference type="EC" id="2.7.13.3"/>
    </reaction>
</comment>
<dbReference type="Gene3D" id="3.30.450.40">
    <property type="match status" value="1"/>
</dbReference>
<dbReference type="OrthoDB" id="9806130at2"/>
<evidence type="ECO:0000313" key="15">
    <source>
        <dbReference type="EMBL" id="API87629.1"/>
    </source>
</evidence>
<gene>
    <name evidence="15" type="ORF">F7310_09800</name>
</gene>
<dbReference type="Gene3D" id="1.10.287.130">
    <property type="match status" value="1"/>
</dbReference>
<evidence type="ECO:0000256" key="1">
    <source>
        <dbReference type="ARBA" id="ARBA00000085"/>
    </source>
</evidence>
<evidence type="ECO:0000256" key="6">
    <source>
        <dbReference type="ARBA" id="ARBA00022692"/>
    </source>
</evidence>
<keyword evidence="4" id="KW-0597">Phosphoprotein</keyword>
<evidence type="ECO:0000256" key="7">
    <source>
        <dbReference type="ARBA" id="ARBA00022741"/>
    </source>
</evidence>
<dbReference type="InterPro" id="IPR036890">
    <property type="entry name" value="HATPase_C_sf"/>
</dbReference>
<dbReference type="EC" id="2.7.13.3" evidence="3"/>
<dbReference type="InterPro" id="IPR027417">
    <property type="entry name" value="P-loop_NTPase"/>
</dbReference>
<dbReference type="RefSeq" id="WP_072713410.1">
    <property type="nucleotide sequence ID" value="NZ_CP016796.1"/>
</dbReference>
<dbReference type="InterPro" id="IPR025201">
    <property type="entry name" value="KdpD_TM"/>
</dbReference>
<dbReference type="InterPro" id="IPR003661">
    <property type="entry name" value="HisK_dim/P_dom"/>
</dbReference>
<dbReference type="InterPro" id="IPR003852">
    <property type="entry name" value="Sig_transdc_His_kinase_KdpD_N"/>
</dbReference>
<dbReference type="InterPro" id="IPR005467">
    <property type="entry name" value="His_kinase_dom"/>
</dbReference>
<dbReference type="InterPro" id="IPR038318">
    <property type="entry name" value="KdpD_sf"/>
</dbReference>
<keyword evidence="6 13" id="KW-0812">Transmembrane</keyword>
<dbReference type="PANTHER" id="PTHR45569">
    <property type="entry name" value="SENSOR PROTEIN KDPD"/>
    <property type="match status" value="1"/>
</dbReference>
<dbReference type="EMBL" id="CP016796">
    <property type="protein sequence ID" value="API87629.1"/>
    <property type="molecule type" value="Genomic_DNA"/>
</dbReference>
<dbReference type="InterPro" id="IPR004358">
    <property type="entry name" value="Sig_transdc_His_kin-like_C"/>
</dbReference>
<keyword evidence="12 13" id="KW-0472">Membrane</keyword>
<dbReference type="SUPFAM" id="SSF47384">
    <property type="entry name" value="Homodimeric domain of signal transducing histidine kinase"/>
    <property type="match status" value="1"/>
</dbReference>
<dbReference type="Pfam" id="PF00512">
    <property type="entry name" value="HisKA"/>
    <property type="match status" value="1"/>
</dbReference>
<dbReference type="GO" id="GO:0000155">
    <property type="term" value="F:phosphorelay sensor kinase activity"/>
    <property type="evidence" value="ECO:0007669"/>
    <property type="project" value="InterPro"/>
</dbReference>
<reference evidence="15 16" key="1">
    <citation type="journal article" date="2016" name="Appl. Environ. Microbiol.">
        <title>Whole genome relationships among Francisella bacteria of diverse origin define new species and provide specific regions for detection.</title>
        <authorList>
            <person name="Challacombe J.F."/>
            <person name="Petersen J.M."/>
            <person name="Gallegos-Graves V."/>
            <person name="Hodge D."/>
            <person name="Pillai S."/>
            <person name="Kuske C.R."/>
        </authorList>
    </citation>
    <scope>NUCLEOTIDE SEQUENCE [LARGE SCALE GENOMIC DNA]</scope>
    <source>
        <strain evidence="16">TX07-7310</strain>
    </source>
</reference>
<dbReference type="Pfam" id="PF02702">
    <property type="entry name" value="KdpD"/>
    <property type="match status" value="1"/>
</dbReference>
<dbReference type="Pfam" id="PF13493">
    <property type="entry name" value="DUF4118"/>
    <property type="match status" value="1"/>
</dbReference>
<dbReference type="PRINTS" id="PR00344">
    <property type="entry name" value="BCTRLSENSOR"/>
</dbReference>
<dbReference type="Gene3D" id="1.20.120.620">
    <property type="entry name" value="Backbone structure of the membrane domain of e. Coli histidine kinase receptor kdpd"/>
    <property type="match status" value="1"/>
</dbReference>
<dbReference type="Pfam" id="PF02518">
    <property type="entry name" value="HATPase_c"/>
    <property type="match status" value="1"/>
</dbReference>
<dbReference type="Gene3D" id="3.30.565.10">
    <property type="entry name" value="Histidine kinase-like ATPase, C-terminal domain"/>
    <property type="match status" value="1"/>
</dbReference>
<comment type="subcellular location">
    <subcellularLocation>
        <location evidence="2">Membrane</location>
        <topology evidence="2">Multi-pass membrane protein</topology>
    </subcellularLocation>
</comment>
<dbReference type="SUPFAM" id="SSF52402">
    <property type="entry name" value="Adenine nucleotide alpha hydrolases-like"/>
    <property type="match status" value="1"/>
</dbReference>
<dbReference type="SMART" id="SM00388">
    <property type="entry name" value="HisKA"/>
    <property type="match status" value="1"/>
</dbReference>
<dbReference type="Proteomes" id="UP000184222">
    <property type="component" value="Chromosome"/>
</dbReference>